<dbReference type="RefSeq" id="WP_008928560.1">
    <property type="nucleotide sequence ID" value="NZ_AMRJ01000008.1"/>
</dbReference>
<keyword evidence="4" id="KW-1185">Reference proteome</keyword>
<dbReference type="InterPro" id="IPR024705">
    <property type="entry name" value="Ssp411"/>
</dbReference>
<evidence type="ECO:0000313" key="4">
    <source>
        <dbReference type="Proteomes" id="UP000010164"/>
    </source>
</evidence>
<name>L0WFX7_9GAMM</name>
<organism evidence="3 4">
    <name type="scientific">Alcanivorax hongdengensis A-11-3</name>
    <dbReference type="NCBI Taxonomy" id="1177179"/>
    <lineage>
        <taxon>Bacteria</taxon>
        <taxon>Pseudomonadati</taxon>
        <taxon>Pseudomonadota</taxon>
        <taxon>Gammaproteobacteria</taxon>
        <taxon>Oceanospirillales</taxon>
        <taxon>Alcanivoracaceae</taxon>
        <taxon>Alcanivorax</taxon>
    </lineage>
</organism>
<dbReference type="InterPro" id="IPR008928">
    <property type="entry name" value="6-hairpin_glycosidase_sf"/>
</dbReference>
<dbReference type="PATRIC" id="fig|1177179.3.peg.1388"/>
<dbReference type="InterPro" id="IPR012341">
    <property type="entry name" value="6hp_glycosidase-like_sf"/>
</dbReference>
<dbReference type="PANTHER" id="PTHR42899">
    <property type="entry name" value="SPERMATOGENESIS-ASSOCIATED PROTEIN 20"/>
    <property type="match status" value="1"/>
</dbReference>
<dbReference type="Pfam" id="PF03190">
    <property type="entry name" value="Thioredox_DsbH"/>
    <property type="match status" value="1"/>
</dbReference>
<dbReference type="PROSITE" id="PS51352">
    <property type="entry name" value="THIOREDOXIN_2"/>
    <property type="match status" value="1"/>
</dbReference>
<evidence type="ECO:0000313" key="3">
    <source>
        <dbReference type="EMBL" id="EKF74730.1"/>
    </source>
</evidence>
<dbReference type="PANTHER" id="PTHR42899:SF1">
    <property type="entry name" value="SPERMATOGENESIS-ASSOCIATED PROTEIN 20"/>
    <property type="match status" value="1"/>
</dbReference>
<dbReference type="STRING" id="1177179.A11A3_06898"/>
<evidence type="ECO:0000259" key="2">
    <source>
        <dbReference type="PROSITE" id="PS51352"/>
    </source>
</evidence>
<dbReference type="PIRSF" id="PIRSF006402">
    <property type="entry name" value="UCP006402_thioredoxin"/>
    <property type="match status" value="1"/>
</dbReference>
<gene>
    <name evidence="3" type="ORF">A11A3_06898</name>
</gene>
<keyword evidence="1" id="KW-0732">Signal</keyword>
<dbReference type="eggNOG" id="COG1331">
    <property type="taxonomic scope" value="Bacteria"/>
</dbReference>
<accession>L0WFX7</accession>
<dbReference type="Gene3D" id="1.50.10.10">
    <property type="match status" value="1"/>
</dbReference>
<dbReference type="OrthoDB" id="9762614at2"/>
<dbReference type="EMBL" id="AMRJ01000008">
    <property type="protein sequence ID" value="EKF74730.1"/>
    <property type="molecule type" value="Genomic_DNA"/>
</dbReference>
<feature type="chain" id="PRO_5003948567" description="Thioredoxin domain-containing protein" evidence="1">
    <location>
        <begin position="20"/>
        <end position="579"/>
    </location>
</feature>
<proteinExistence type="predicted"/>
<dbReference type="SUPFAM" id="SSF48208">
    <property type="entry name" value="Six-hairpin glycosidases"/>
    <property type="match status" value="1"/>
</dbReference>
<feature type="domain" description="Thioredoxin" evidence="2">
    <location>
        <begin position="7"/>
        <end position="130"/>
    </location>
</feature>
<evidence type="ECO:0000256" key="1">
    <source>
        <dbReference type="SAM" id="SignalP"/>
    </source>
</evidence>
<dbReference type="Proteomes" id="UP000010164">
    <property type="component" value="Unassembled WGS sequence"/>
</dbReference>
<reference evidence="3 4" key="1">
    <citation type="journal article" date="2012" name="J. Bacteriol.">
        <title>Genome Sequence of the Alkane-Degrading Bacterium Alcanivorax hongdengensis Type Strain A-11-3.</title>
        <authorList>
            <person name="Lai Q."/>
            <person name="Shao Z."/>
        </authorList>
    </citation>
    <scope>NUCLEOTIDE SEQUENCE [LARGE SCALE GENOMIC DNA]</scope>
    <source>
        <strain evidence="3 4">A-11-3</strain>
    </source>
</reference>
<dbReference type="AlphaFoldDB" id="L0WFX7"/>
<dbReference type="GO" id="GO:0005975">
    <property type="term" value="P:carbohydrate metabolic process"/>
    <property type="evidence" value="ECO:0007669"/>
    <property type="project" value="InterPro"/>
</dbReference>
<dbReference type="SUPFAM" id="SSF52833">
    <property type="entry name" value="Thioredoxin-like"/>
    <property type="match status" value="1"/>
</dbReference>
<dbReference type="InterPro" id="IPR036249">
    <property type="entry name" value="Thioredoxin-like_sf"/>
</dbReference>
<sequence length="579" mass="64866">MKRRILVWLLGMLPALAGAAISWQPWSPALFEQARQQHKLVLLNLAAGWCHWCHVMDHNTYSDPRVTAYLQQHYLTIKVDQDSRPDLANRYRDYGWPATVIFLPDGSELVKRAGYIDPDAFLSLLQTVAENPAPLTDTPTTRPVTQHALSDTLRHSLEERHRKSYDQTHGGLKLAQKFLDADSVEYMLLQARLGDGTEGERARQTLNSAARLIDPVWGGAYQYSTGGDWHYPHFEKIMSVQADYLRLYSLAYAQWQAPEDLARARAIRDYLLTFLRSPEGAFYTSQDADPIPGQHGADYFALNDADRRRAGIPHIDTHRYSRENGWASEALVQLYQASGDKQALQAAVQSMDWVLAHRRLPGGGFRHDQQDPAGPYLADSLAAGKACLALYQATAQRRWLACATQAADFIHDRFASAAGVVTAVKAPDSPLQPTADIEENIHLARFANRLYQYTGKEDNRMLARQAMGFLATPAVAKARIEDAGILLADRELGQAPAHYTVVGHRDATTAAALFEVALRQPGSYKRIEWWDRRDGPLPRGDVDYPTTGKAAGYFCTDSRCSLPAFDAQHYQALINRLRQ</sequence>
<dbReference type="InterPro" id="IPR013766">
    <property type="entry name" value="Thioredoxin_domain"/>
</dbReference>
<protein>
    <recommendedName>
        <fullName evidence="2">Thioredoxin domain-containing protein</fullName>
    </recommendedName>
</protein>
<comment type="caution">
    <text evidence="3">The sequence shown here is derived from an EMBL/GenBank/DDBJ whole genome shotgun (WGS) entry which is preliminary data.</text>
</comment>
<feature type="signal peptide" evidence="1">
    <location>
        <begin position="1"/>
        <end position="19"/>
    </location>
</feature>
<dbReference type="Gene3D" id="3.40.30.10">
    <property type="entry name" value="Glutaredoxin"/>
    <property type="match status" value="1"/>
</dbReference>
<dbReference type="InterPro" id="IPR004879">
    <property type="entry name" value="Ssp411-like_TRX"/>
</dbReference>